<dbReference type="InterPro" id="IPR037107">
    <property type="entry name" value="Put_OMP_sf"/>
</dbReference>
<dbReference type="Pfam" id="PF09982">
    <property type="entry name" value="LpxR"/>
    <property type="match status" value="1"/>
</dbReference>
<gene>
    <name evidence="1" type="ORF">OP8BY_1181</name>
</gene>
<evidence type="ECO:0000313" key="1">
    <source>
        <dbReference type="EMBL" id="RFT14981.1"/>
    </source>
</evidence>
<dbReference type="EMBL" id="QUAH01000015">
    <property type="protein sequence ID" value="RFT14981.1"/>
    <property type="molecule type" value="Genomic_DNA"/>
</dbReference>
<reference evidence="1 2" key="1">
    <citation type="submission" date="2018-08" db="EMBL/GenBank/DDBJ databases">
        <title>Genome analysis of the thermophilic bacterium of the candidate phylum Aminicenantes from deep subsurface aquifer revealed its physiology and ecological role.</title>
        <authorList>
            <person name="Kadnikov V.V."/>
            <person name="Mardanov A.V."/>
            <person name="Beletsky A.V."/>
            <person name="Karnachuk O.V."/>
            <person name="Ravin N.V."/>
        </authorList>
    </citation>
    <scope>NUCLEOTIDE SEQUENCE [LARGE SCALE GENOMIC DNA]</scope>
    <source>
        <strain evidence="1">BY38</strain>
    </source>
</reference>
<proteinExistence type="predicted"/>
<dbReference type="Proteomes" id="UP000257323">
    <property type="component" value="Unassembled WGS sequence"/>
</dbReference>
<protein>
    <submittedName>
        <fullName evidence="1">Putative outer membrane protein</fullName>
    </submittedName>
</protein>
<accession>A0A3E2BJR6</accession>
<organism evidence="1 2">
    <name type="scientific">Candidatus Saccharicenans subterraneus</name>
    <dbReference type="NCBI Taxonomy" id="2508984"/>
    <lineage>
        <taxon>Bacteria</taxon>
        <taxon>Candidatus Aminicenantota</taxon>
        <taxon>Candidatus Aminicenantia</taxon>
        <taxon>Candidatus Aminicenantales</taxon>
        <taxon>Candidatus Saccharicenantaceae</taxon>
        <taxon>Candidatus Saccharicenans</taxon>
    </lineage>
</organism>
<name>A0A3E2BJR6_9BACT</name>
<dbReference type="Gene3D" id="2.40.128.140">
    <property type="entry name" value="Outer membrane protein"/>
    <property type="match status" value="1"/>
</dbReference>
<comment type="caution">
    <text evidence="1">The sequence shown here is derived from an EMBL/GenBank/DDBJ whole genome shotgun (WGS) entry which is preliminary data.</text>
</comment>
<dbReference type="InterPro" id="IPR018707">
    <property type="entry name" value="LpxR"/>
</dbReference>
<sequence>MLAVLAGNLKSQAQFRPPARDRGSLVFSLENDVLLKQDEGYTNGVQLMWITPELSQNSGSSFLRWLARINRGLLGADKTATASGDESKPEQRRAGLSFVQGMFTPDNLSEKELIPDDRPYAGLLYASLGLVKLGPLRQDSAGLAVGVVGPLSLAGTIQRWLHRTYGWTYPEGWENQLKNEPVVELWFNRLWTLVPPRISFHGLQPVVRAGAGAQVGNLLIAAAAVADLKLGFNLEPQMDTFTAAPLFNHFVAGRATRTSVYAFLRLEGRAVARNLLLQGNTFRESHGVDIHPFYGQLSTGLAYQSKQAALILYFVMRTREFVGQKYREPYFGLTFSFNL</sequence>
<dbReference type="AlphaFoldDB" id="A0A3E2BJR6"/>
<evidence type="ECO:0000313" key="2">
    <source>
        <dbReference type="Proteomes" id="UP000257323"/>
    </source>
</evidence>